<dbReference type="AlphaFoldDB" id="A0AA41YZJ9"/>
<proteinExistence type="predicted"/>
<evidence type="ECO:0000313" key="2">
    <source>
        <dbReference type="EMBL" id="MCW6506582.1"/>
    </source>
</evidence>
<dbReference type="EMBL" id="JAMOIM010000001">
    <property type="protein sequence ID" value="MCW6506582.1"/>
    <property type="molecule type" value="Genomic_DNA"/>
</dbReference>
<keyword evidence="1" id="KW-0732">Signal</keyword>
<sequence>MFKTLALVGLLLPVTSQAIALAANDTMAEWGEASAADRDALLDALGPTFSQSFKADRPAILNCLNQVGQNAAHAPLPIREVAKACAENAKSPQDTNKSDEI</sequence>
<gene>
    <name evidence="2" type="ORF">M8523_00930</name>
</gene>
<reference evidence="2" key="1">
    <citation type="submission" date="2022-05" db="EMBL/GenBank/DDBJ databases">
        <authorList>
            <person name="Pankratov T."/>
        </authorList>
    </citation>
    <scope>NUCLEOTIDE SEQUENCE</scope>
    <source>
        <strain evidence="2">BP6-180914</strain>
    </source>
</reference>
<comment type="caution">
    <text evidence="2">The sequence shown here is derived from an EMBL/GenBank/DDBJ whole genome shotgun (WGS) entry which is preliminary data.</text>
</comment>
<dbReference type="RefSeq" id="WP_282582940.1">
    <property type="nucleotide sequence ID" value="NZ_JAMOIM010000001.1"/>
</dbReference>
<evidence type="ECO:0000256" key="1">
    <source>
        <dbReference type="SAM" id="SignalP"/>
    </source>
</evidence>
<protein>
    <submittedName>
        <fullName evidence="2">Uncharacterized protein</fullName>
    </submittedName>
</protein>
<name>A0AA41YZJ9_9HYPH</name>
<keyword evidence="3" id="KW-1185">Reference proteome</keyword>
<evidence type="ECO:0000313" key="3">
    <source>
        <dbReference type="Proteomes" id="UP001165667"/>
    </source>
</evidence>
<dbReference type="Proteomes" id="UP001165667">
    <property type="component" value="Unassembled WGS sequence"/>
</dbReference>
<accession>A0AA41YZJ9</accession>
<feature type="signal peptide" evidence="1">
    <location>
        <begin position="1"/>
        <end position="22"/>
    </location>
</feature>
<feature type="chain" id="PRO_5041443354" evidence="1">
    <location>
        <begin position="23"/>
        <end position="101"/>
    </location>
</feature>
<organism evidence="2 3">
    <name type="scientific">Lichenifustis flavocetrariae</name>
    <dbReference type="NCBI Taxonomy" id="2949735"/>
    <lineage>
        <taxon>Bacteria</taxon>
        <taxon>Pseudomonadati</taxon>
        <taxon>Pseudomonadota</taxon>
        <taxon>Alphaproteobacteria</taxon>
        <taxon>Hyphomicrobiales</taxon>
        <taxon>Lichenihabitantaceae</taxon>
        <taxon>Lichenifustis</taxon>
    </lineage>
</organism>